<keyword evidence="1" id="KW-0812">Transmembrane</keyword>
<evidence type="ECO:0000256" key="1">
    <source>
        <dbReference type="SAM" id="Phobius"/>
    </source>
</evidence>
<accession>A0A165XU49</accession>
<dbReference type="EMBL" id="LMCB01000024">
    <property type="protein sequence ID" value="KZL18042.1"/>
    <property type="molecule type" value="Genomic_DNA"/>
</dbReference>
<feature type="transmembrane region" description="Helical" evidence="1">
    <location>
        <begin position="45"/>
        <end position="65"/>
    </location>
</feature>
<sequence>MITSFIWAQVASRDGFAAQIPVDNRSYLRSARPEKRLLSQSLKHAFWFLLISAGVAFFAIVPALYAELGAVELVESNGVRENGSLLKERFIDTLVGAFAVGVGFASVIWTFSGPSKDSRDPYERDEWLQ</sequence>
<keyword evidence="1" id="KW-0472">Membrane</keyword>
<gene>
    <name evidence="2" type="ORF">PsAD2_02776</name>
</gene>
<feature type="transmembrane region" description="Helical" evidence="1">
    <location>
        <begin position="90"/>
        <end position="111"/>
    </location>
</feature>
<organism evidence="2 3">
    <name type="scientific">Pseudovibrio axinellae</name>
    <dbReference type="NCBI Taxonomy" id="989403"/>
    <lineage>
        <taxon>Bacteria</taxon>
        <taxon>Pseudomonadati</taxon>
        <taxon>Pseudomonadota</taxon>
        <taxon>Alphaproteobacteria</taxon>
        <taxon>Hyphomicrobiales</taxon>
        <taxon>Stappiaceae</taxon>
        <taxon>Pseudovibrio</taxon>
    </lineage>
</organism>
<dbReference type="Proteomes" id="UP000076577">
    <property type="component" value="Unassembled WGS sequence"/>
</dbReference>
<reference evidence="2 3" key="1">
    <citation type="journal article" date="2016" name="Front. Microbiol.">
        <title>Comparative Genomic Analysis Reveals a Diverse Repertoire of Genes Involved in Prokaryote-Eukaryote Interactions within the Pseudovibrio Genus.</title>
        <authorList>
            <person name="Romano S."/>
            <person name="Fernandez-Guerra A."/>
            <person name="Reen F.J."/>
            <person name="Glockner F.O."/>
            <person name="Crowley S.P."/>
            <person name="O'Sullivan O."/>
            <person name="Cotter P.D."/>
            <person name="Adams C."/>
            <person name="Dobson A.D."/>
            <person name="O'Gara F."/>
        </authorList>
    </citation>
    <scope>NUCLEOTIDE SEQUENCE [LARGE SCALE GENOMIC DNA]</scope>
    <source>
        <strain evidence="2 3">Ad2</strain>
    </source>
</reference>
<comment type="caution">
    <text evidence="2">The sequence shown here is derived from an EMBL/GenBank/DDBJ whole genome shotgun (WGS) entry which is preliminary data.</text>
</comment>
<dbReference type="RefSeq" id="WP_068006817.1">
    <property type="nucleotide sequence ID" value="NZ_FOFM01000006.1"/>
</dbReference>
<dbReference type="AlphaFoldDB" id="A0A165XU49"/>
<keyword evidence="3" id="KW-1185">Reference proteome</keyword>
<evidence type="ECO:0000313" key="3">
    <source>
        <dbReference type="Proteomes" id="UP000076577"/>
    </source>
</evidence>
<proteinExistence type="predicted"/>
<keyword evidence="1" id="KW-1133">Transmembrane helix</keyword>
<evidence type="ECO:0000313" key="2">
    <source>
        <dbReference type="EMBL" id="KZL18042.1"/>
    </source>
</evidence>
<name>A0A165XU49_9HYPH</name>
<dbReference type="OrthoDB" id="7856597at2"/>
<protein>
    <submittedName>
        <fullName evidence="2">Uncharacterized protein</fullName>
    </submittedName>
</protein>
<dbReference type="PATRIC" id="fig|989403.3.peg.2973"/>